<keyword evidence="1" id="KW-0472">Membrane</keyword>
<feature type="transmembrane region" description="Helical" evidence="1">
    <location>
        <begin position="227"/>
        <end position="247"/>
    </location>
</feature>
<dbReference type="AlphaFoldDB" id="A0A397WSF5"/>
<feature type="transmembrane region" description="Helical" evidence="1">
    <location>
        <begin position="166"/>
        <end position="188"/>
    </location>
</feature>
<feature type="transmembrane region" description="Helical" evidence="1">
    <location>
        <begin position="200"/>
        <end position="221"/>
    </location>
</feature>
<keyword evidence="1" id="KW-1133">Transmembrane helix</keyword>
<feature type="transmembrane region" description="Helical" evidence="1">
    <location>
        <begin position="98"/>
        <end position="121"/>
    </location>
</feature>
<keyword evidence="1" id="KW-0812">Transmembrane</keyword>
<reference evidence="2 3" key="1">
    <citation type="journal article" date="2018" name="Syst. Appl. Microbiol.">
        <title>A new symbiotic nanoarchaeote (Candidatus Nanoclepta minutus) and its host (Zestosphaera tikiterensis gen. nov., sp. nov.) from a New Zealand hot spring.</title>
        <authorList>
            <person name="St John E."/>
            <person name="Liu Y."/>
            <person name="Podar M."/>
            <person name="Stott M.B."/>
            <person name="Meneghin J."/>
            <person name="Chen Z."/>
            <person name="Lagutin K."/>
            <person name="Mitchell K."/>
            <person name="Reysenbach A.L."/>
        </authorList>
    </citation>
    <scope>NUCLEOTIDE SEQUENCE [LARGE SCALE GENOMIC DNA]</scope>
    <source>
        <strain evidence="2">NZ3</strain>
    </source>
</reference>
<evidence type="ECO:0000256" key="1">
    <source>
        <dbReference type="SAM" id="Phobius"/>
    </source>
</evidence>
<evidence type="ECO:0000313" key="3">
    <source>
        <dbReference type="Proteomes" id="UP000266622"/>
    </source>
</evidence>
<organism evidence="2 3">
    <name type="scientific">Candidatus Nanoclepta minutus</name>
    <dbReference type="NCBI Taxonomy" id="1940235"/>
    <lineage>
        <taxon>Archaea</taxon>
        <taxon>Nanobdellota</taxon>
        <taxon>Candidatus Nanoclepta</taxon>
    </lineage>
</organism>
<dbReference type="Proteomes" id="UP000266622">
    <property type="component" value="Unassembled WGS sequence"/>
</dbReference>
<evidence type="ECO:0000313" key="2">
    <source>
        <dbReference type="EMBL" id="RIB35606.1"/>
    </source>
</evidence>
<feature type="transmembrane region" description="Helical" evidence="1">
    <location>
        <begin position="142"/>
        <end position="160"/>
    </location>
</feature>
<feature type="transmembrane region" description="Helical" evidence="1">
    <location>
        <begin position="63"/>
        <end position="86"/>
    </location>
</feature>
<name>A0A397WSF5_9ARCH</name>
<comment type="caution">
    <text evidence="2">The sequence shown here is derived from an EMBL/GenBank/DDBJ whole genome shotgun (WGS) entry which is preliminary data.</text>
</comment>
<dbReference type="EMBL" id="MWMI01000001">
    <property type="protein sequence ID" value="RIB35606.1"/>
    <property type="molecule type" value="Genomic_DNA"/>
</dbReference>
<accession>A0A397WSF5</accession>
<feature type="transmembrane region" description="Helical" evidence="1">
    <location>
        <begin position="6"/>
        <end position="28"/>
    </location>
</feature>
<sequence>MDVDIALFTALGQFILWIVVGTVLGWIVGKLVNLLLDRTVEKVLDKTGIGKKLREVGLDFSDAIGLFTGVVILLLFLQLAVSYLPYIGGLWQLVINGIAYLTNVVVAVAFVTVGLLFVVLFADYVEGFVSRYREDVAKLFKMVLSIGLLWAVLSFALYLLNLQYTIFQDLLTGFVVLSVAAVVIDSVMSKIEEDIEIKPILTYYLYGIFVLIAVNAIFYNWVPTNVINVFAYGFAGMFILALLPAVIKAIKEVI</sequence>
<protein>
    <submittedName>
        <fullName evidence="2">Uncharacterized protein</fullName>
    </submittedName>
</protein>
<proteinExistence type="predicted"/>
<gene>
    <name evidence="2" type="ORF">BXU00_00685</name>
</gene>